<evidence type="ECO:0000313" key="3">
    <source>
        <dbReference type="Proteomes" id="UP000765509"/>
    </source>
</evidence>
<dbReference type="Pfam" id="PF14223">
    <property type="entry name" value="Retrotran_gag_2"/>
    <property type="match status" value="1"/>
</dbReference>
<dbReference type="OrthoDB" id="3344688at2759"/>
<keyword evidence="3" id="KW-1185">Reference proteome</keyword>
<dbReference type="SUPFAM" id="SSF56672">
    <property type="entry name" value="DNA/RNA polymerases"/>
    <property type="match status" value="1"/>
</dbReference>
<comment type="caution">
    <text evidence="2">The sequence shown here is derived from an EMBL/GenBank/DDBJ whole genome shotgun (WGS) entry which is preliminary data.</text>
</comment>
<dbReference type="Pfam" id="PF07727">
    <property type="entry name" value="RVT_2"/>
    <property type="match status" value="1"/>
</dbReference>
<dbReference type="AlphaFoldDB" id="A0A9Q3FDE6"/>
<feature type="domain" description="Reverse transcriptase Ty1/copia-type" evidence="1">
    <location>
        <begin position="5"/>
        <end position="242"/>
    </location>
</feature>
<dbReference type="EMBL" id="AVOT02040070">
    <property type="protein sequence ID" value="MBW0535220.1"/>
    <property type="molecule type" value="Genomic_DNA"/>
</dbReference>
<evidence type="ECO:0000313" key="2">
    <source>
        <dbReference type="EMBL" id="MBW0535220.1"/>
    </source>
</evidence>
<name>A0A9Q3FDE6_9BASI</name>
<sequence length="648" mass="73757">MKNLNVWREIPIKKEYKLVGTTWVFKTKRDKNRQTLEHKARLCAQGFSQVQGGDYSKTFAPTGKLNSLRTLISLAASKNLSFEQLDIKSTFLNAPLTKDAFLSIPQVLDRDKKNLCLKLNKAIYGLKQAALAWYTRLSKWLIKFGFKMSKANSCLFYLNTEEPIWLFLHVDDIGVFGKNLSKFKRAIMEEFHTKMLGIADLMLGIKITHNDNAITLSKNHYIDSLLELYGMSNCKPVSTPLVPNLHLEAATTSEKEEFLALKINYRSAIGSLSYLSSATRPDLSYSVSALSQFLENPGIHHWKAFLHVLRYLKGTNNIELNYQRNLEEPPVAYSDADWGNCCITRQSVTGYLVTLNGNLVIWKTGKQPTVSLSSAEAEYRSLTDLFSELLWFKQLCKDIDVMKIQKPITIHEDNQGCIDTANSNCNTNTRRMKHVEIQLHFIQQAIKNSTIALVYTPKNNMLADFLTKSVLENGPPNSKPITINNWNKLSLEAIQLILSRLHPDIIVTVLDAVTVKNTKALWKKINEKYEAQTITNRRRTWLRWECLLFNGNIKEYVKECQSILFDIAGIGISLPQDIMACSILGKVSRDSNAYDHVINSMVLTMNAMINPQQVLDKFSELLQHKNTKNTFQKTIKSEENQSSALLTN</sequence>
<gene>
    <name evidence="2" type="ORF">O181_074935</name>
</gene>
<dbReference type="PANTHER" id="PTHR11439">
    <property type="entry name" value="GAG-POL-RELATED RETROTRANSPOSON"/>
    <property type="match status" value="1"/>
</dbReference>
<proteinExistence type="predicted"/>
<accession>A0A9Q3FDE6</accession>
<reference evidence="2" key="1">
    <citation type="submission" date="2021-03" db="EMBL/GenBank/DDBJ databases">
        <title>Draft genome sequence of rust myrtle Austropuccinia psidii MF-1, a brazilian biotype.</title>
        <authorList>
            <person name="Quecine M.C."/>
            <person name="Pachon D.M.R."/>
            <person name="Bonatelli M.L."/>
            <person name="Correr F.H."/>
            <person name="Franceschini L.M."/>
            <person name="Leite T.F."/>
            <person name="Margarido G.R.A."/>
            <person name="Almeida C.A."/>
            <person name="Ferrarezi J.A."/>
            <person name="Labate C.A."/>
        </authorList>
    </citation>
    <scope>NUCLEOTIDE SEQUENCE</scope>
    <source>
        <strain evidence="2">MF-1</strain>
    </source>
</reference>
<organism evidence="2 3">
    <name type="scientific">Austropuccinia psidii MF-1</name>
    <dbReference type="NCBI Taxonomy" id="1389203"/>
    <lineage>
        <taxon>Eukaryota</taxon>
        <taxon>Fungi</taxon>
        <taxon>Dikarya</taxon>
        <taxon>Basidiomycota</taxon>
        <taxon>Pucciniomycotina</taxon>
        <taxon>Pucciniomycetes</taxon>
        <taxon>Pucciniales</taxon>
        <taxon>Sphaerophragmiaceae</taxon>
        <taxon>Austropuccinia</taxon>
    </lineage>
</organism>
<evidence type="ECO:0000259" key="1">
    <source>
        <dbReference type="Pfam" id="PF07727"/>
    </source>
</evidence>
<dbReference type="CDD" id="cd09272">
    <property type="entry name" value="RNase_HI_RT_Ty1"/>
    <property type="match status" value="1"/>
</dbReference>
<dbReference type="PANTHER" id="PTHR11439:SF440">
    <property type="entry name" value="INTEGRASE CATALYTIC DOMAIN-CONTAINING PROTEIN"/>
    <property type="match status" value="1"/>
</dbReference>
<protein>
    <recommendedName>
        <fullName evidence="1">Reverse transcriptase Ty1/copia-type domain-containing protein</fullName>
    </recommendedName>
</protein>
<dbReference type="Proteomes" id="UP000765509">
    <property type="component" value="Unassembled WGS sequence"/>
</dbReference>
<dbReference type="InterPro" id="IPR013103">
    <property type="entry name" value="RVT_2"/>
</dbReference>
<dbReference type="InterPro" id="IPR043502">
    <property type="entry name" value="DNA/RNA_pol_sf"/>
</dbReference>